<dbReference type="Proteomes" id="UP000193317">
    <property type="component" value="Unassembled WGS sequence"/>
</dbReference>
<proteinExistence type="predicted"/>
<gene>
    <name evidence="3" type="ORF">AWC27_17985</name>
</gene>
<evidence type="ECO:0000259" key="2">
    <source>
        <dbReference type="Pfam" id="PF00881"/>
    </source>
</evidence>
<feature type="domain" description="Nitroreductase" evidence="2">
    <location>
        <begin position="2"/>
        <end position="52"/>
    </location>
</feature>
<evidence type="ECO:0000313" key="3">
    <source>
        <dbReference type="EMBL" id="ORX17356.1"/>
    </source>
</evidence>
<accession>A0A1X2FFY8</accession>
<dbReference type="Pfam" id="PF00881">
    <property type="entry name" value="Nitroreductase"/>
    <property type="match status" value="1"/>
</dbReference>
<keyword evidence="1" id="KW-0812">Transmembrane</keyword>
<evidence type="ECO:0000313" key="4">
    <source>
        <dbReference type="Proteomes" id="UP000193317"/>
    </source>
</evidence>
<dbReference type="InterPro" id="IPR029479">
    <property type="entry name" value="Nitroreductase"/>
</dbReference>
<protein>
    <recommendedName>
        <fullName evidence="2">Nitroreductase domain-containing protein</fullName>
    </recommendedName>
</protein>
<dbReference type="SUPFAM" id="SSF55469">
    <property type="entry name" value="FMN-dependent nitroreductase-like"/>
    <property type="match status" value="1"/>
</dbReference>
<organism evidence="3 4">
    <name type="scientific">Mycobacterium szulgai</name>
    <dbReference type="NCBI Taxonomy" id="1787"/>
    <lineage>
        <taxon>Bacteria</taxon>
        <taxon>Bacillati</taxon>
        <taxon>Actinomycetota</taxon>
        <taxon>Actinomycetes</taxon>
        <taxon>Mycobacteriales</taxon>
        <taxon>Mycobacteriaceae</taxon>
        <taxon>Mycobacterium</taxon>
    </lineage>
</organism>
<keyword evidence="4" id="KW-1185">Reference proteome</keyword>
<comment type="caution">
    <text evidence="3">The sequence shown here is derived from an EMBL/GenBank/DDBJ whole genome shotgun (WGS) entry which is preliminary data.</text>
</comment>
<name>A0A1X2FFY8_MYCSZ</name>
<dbReference type="AlphaFoldDB" id="A0A1X2FFY8"/>
<keyword evidence="1" id="KW-0472">Membrane</keyword>
<dbReference type="InterPro" id="IPR000415">
    <property type="entry name" value="Nitroreductase-like"/>
</dbReference>
<dbReference type="EMBL" id="LQPW01000010">
    <property type="protein sequence ID" value="ORX17356.1"/>
    <property type="molecule type" value="Genomic_DNA"/>
</dbReference>
<dbReference type="GO" id="GO:0016491">
    <property type="term" value="F:oxidoreductase activity"/>
    <property type="evidence" value="ECO:0007669"/>
    <property type="project" value="InterPro"/>
</dbReference>
<dbReference type="Gene3D" id="3.40.109.10">
    <property type="entry name" value="NADH Oxidase"/>
    <property type="match status" value="1"/>
</dbReference>
<evidence type="ECO:0000256" key="1">
    <source>
        <dbReference type="SAM" id="Phobius"/>
    </source>
</evidence>
<feature type="transmembrane region" description="Helical" evidence="1">
    <location>
        <begin position="12"/>
        <end position="31"/>
    </location>
</feature>
<reference evidence="3 4" key="1">
    <citation type="submission" date="2016-01" db="EMBL/GenBank/DDBJ databases">
        <title>The new phylogeny of the genus Mycobacterium.</title>
        <authorList>
            <person name="Tarcisio F."/>
            <person name="Conor M."/>
            <person name="Antonella G."/>
            <person name="Elisabetta G."/>
            <person name="Giulia F.S."/>
            <person name="Sara T."/>
            <person name="Anna F."/>
            <person name="Clotilde B."/>
            <person name="Roberto B."/>
            <person name="Veronica D.S."/>
            <person name="Fabio R."/>
            <person name="Monica P."/>
            <person name="Olivier J."/>
            <person name="Enrico T."/>
            <person name="Nicola S."/>
        </authorList>
    </citation>
    <scope>NUCLEOTIDE SEQUENCE [LARGE SCALE GENOMIC DNA]</scope>
    <source>
        <strain evidence="3 4">DSM 44166</strain>
    </source>
</reference>
<keyword evidence="1" id="KW-1133">Transmembrane helix</keyword>
<sequence>MLGIGAAVENMWLAANALGLGAVFMADVLVAEDAIKRKLGIGGDLVGVLSLGPHDGAGRPSMGARLEDLTIWR</sequence>